<gene>
    <name evidence="10" type="ordered locus">Fbal_1195</name>
</gene>
<organism evidence="10 11">
    <name type="scientific">Ferrimonas balearica (strain DSM 9799 / CCM 4581 / KCTC 23876 / PAT)</name>
    <dbReference type="NCBI Taxonomy" id="550540"/>
    <lineage>
        <taxon>Bacteria</taxon>
        <taxon>Pseudomonadati</taxon>
        <taxon>Pseudomonadota</taxon>
        <taxon>Gammaproteobacteria</taxon>
        <taxon>Alteromonadales</taxon>
        <taxon>Ferrimonadaceae</taxon>
        <taxon>Ferrimonas</taxon>
    </lineage>
</organism>
<dbReference type="GO" id="GO:0055085">
    <property type="term" value="P:transmembrane transport"/>
    <property type="evidence" value="ECO:0007669"/>
    <property type="project" value="InterPro"/>
</dbReference>
<feature type="transmembrane region" description="Helical" evidence="8">
    <location>
        <begin position="99"/>
        <end position="124"/>
    </location>
</feature>
<dbReference type="Gene3D" id="1.10.3720.10">
    <property type="entry name" value="MetI-like"/>
    <property type="match status" value="1"/>
</dbReference>
<dbReference type="PROSITE" id="PS50928">
    <property type="entry name" value="ABC_TM1"/>
    <property type="match status" value="1"/>
</dbReference>
<evidence type="ECO:0000256" key="7">
    <source>
        <dbReference type="ARBA" id="ARBA00023136"/>
    </source>
</evidence>
<dbReference type="Pfam" id="PF00528">
    <property type="entry name" value="BPD_transp_1"/>
    <property type="match status" value="1"/>
</dbReference>
<evidence type="ECO:0000256" key="1">
    <source>
        <dbReference type="ARBA" id="ARBA00004651"/>
    </source>
</evidence>
<comment type="similarity">
    <text evidence="2">Belongs to the binding-protein-dependent transport system permease family. CysTW subfamily.</text>
</comment>
<name>E1SWB5_FERBD</name>
<dbReference type="InterPro" id="IPR000515">
    <property type="entry name" value="MetI-like"/>
</dbReference>
<feature type="domain" description="ABC transmembrane type-1" evidence="9">
    <location>
        <begin position="65"/>
        <end position="273"/>
    </location>
</feature>
<feature type="transmembrane region" description="Helical" evidence="8">
    <location>
        <begin position="252"/>
        <end position="274"/>
    </location>
</feature>
<dbReference type="STRING" id="550540.Fbal_1195"/>
<dbReference type="AlphaFoldDB" id="E1SWB5"/>
<dbReference type="InterPro" id="IPR035906">
    <property type="entry name" value="MetI-like_sf"/>
</dbReference>
<dbReference type="NCBIfam" id="NF007044">
    <property type="entry name" value="PRK09497.1"/>
    <property type="match status" value="1"/>
</dbReference>
<evidence type="ECO:0000256" key="3">
    <source>
        <dbReference type="ARBA" id="ARBA00022448"/>
    </source>
</evidence>
<dbReference type="RefSeq" id="WP_013344710.1">
    <property type="nucleotide sequence ID" value="NC_014541.1"/>
</dbReference>
<dbReference type="HOGENOM" id="CLU_016047_18_3_6"/>
<sequence length="289" mass="32295">MSQFVRFRPLVITLTLSWLAVFVLAPHLLVLVTSFLTPDQEHLAVFPVTLDNLRKLWNPVYLGVLWDSLVLSFYATVGCLLIGYPFAYIVAKLPRPQRMLVLFLMIVPFWTNSLIRTYAFKIILGNKGLVNSFLEFIGLIDSPLPLLYTQLAVILGLVYILLPFMILPLISSFENLDDSLLEAGRDLGAGPVRRFWHIVLPMTSPGIVAGCLLVFLPAMGMFYVADLLGGATNLLLGNVIKNQFLVLRDWPFGATISIALILMMGVMLAAYYYANRLIQRQGGLDDSNL</sequence>
<evidence type="ECO:0000256" key="4">
    <source>
        <dbReference type="ARBA" id="ARBA00022475"/>
    </source>
</evidence>
<feature type="transmembrane region" description="Helical" evidence="8">
    <location>
        <begin position="60"/>
        <end position="87"/>
    </location>
</feature>
<feature type="transmembrane region" description="Helical" evidence="8">
    <location>
        <begin position="144"/>
        <end position="170"/>
    </location>
</feature>
<keyword evidence="3 8" id="KW-0813">Transport</keyword>
<dbReference type="KEGG" id="fbl:Fbal_1195"/>
<dbReference type="Proteomes" id="UP000006683">
    <property type="component" value="Chromosome"/>
</dbReference>
<keyword evidence="6 8" id="KW-1133">Transmembrane helix</keyword>
<dbReference type="OrthoDB" id="9807047at2"/>
<dbReference type="EMBL" id="CP002209">
    <property type="protein sequence ID" value="ADN75404.1"/>
    <property type="molecule type" value="Genomic_DNA"/>
</dbReference>
<dbReference type="CDD" id="cd06261">
    <property type="entry name" value="TM_PBP2"/>
    <property type="match status" value="1"/>
</dbReference>
<evidence type="ECO:0000256" key="8">
    <source>
        <dbReference type="RuleBase" id="RU363032"/>
    </source>
</evidence>
<keyword evidence="4" id="KW-1003">Cell membrane</keyword>
<dbReference type="GeneID" id="67181428"/>
<evidence type="ECO:0000259" key="9">
    <source>
        <dbReference type="PROSITE" id="PS50928"/>
    </source>
</evidence>
<dbReference type="PANTHER" id="PTHR42929:SF1">
    <property type="entry name" value="INNER MEMBRANE ABC TRANSPORTER PERMEASE PROTEIN YDCU-RELATED"/>
    <property type="match status" value="1"/>
</dbReference>
<feature type="transmembrane region" description="Helical" evidence="8">
    <location>
        <begin position="12"/>
        <end position="36"/>
    </location>
</feature>
<reference evidence="10 11" key="1">
    <citation type="journal article" date="2010" name="Stand. Genomic Sci.">
        <title>Complete genome sequence of Ferrimonas balearica type strain (PAT).</title>
        <authorList>
            <person name="Nolan M."/>
            <person name="Sikorski J."/>
            <person name="Davenport K."/>
            <person name="Lucas S."/>
            <person name="Glavina Del Rio T."/>
            <person name="Tice H."/>
            <person name="Cheng J."/>
            <person name="Goodwin L."/>
            <person name="Pitluck S."/>
            <person name="Liolios K."/>
            <person name="Ivanova N."/>
            <person name="Mavromatis K."/>
            <person name="Ovchinnikova G."/>
            <person name="Pati A."/>
            <person name="Chen A."/>
            <person name="Palaniappan K."/>
            <person name="Land M."/>
            <person name="Hauser L."/>
            <person name="Chang Y."/>
            <person name="Jeffries C."/>
            <person name="Tapia R."/>
            <person name="Brettin T."/>
            <person name="Detter J."/>
            <person name="Han C."/>
            <person name="Yasawong M."/>
            <person name="Rohde M."/>
            <person name="Tindall B."/>
            <person name="Goker M."/>
            <person name="Woyke T."/>
            <person name="Bristow J."/>
            <person name="Eisen J."/>
            <person name="Markowitz V."/>
            <person name="Hugenholtz P."/>
            <person name="Kyrpides N."/>
            <person name="Klenk H."/>
            <person name="Lapidus A."/>
        </authorList>
    </citation>
    <scope>NUCLEOTIDE SEQUENCE [LARGE SCALE GENOMIC DNA]</scope>
    <source>
        <strain evidence="11">DSM 9799 / CCM 4581 / KCTC 23876 / PAT</strain>
    </source>
</reference>
<dbReference type="SUPFAM" id="SSF161098">
    <property type="entry name" value="MetI-like"/>
    <property type="match status" value="1"/>
</dbReference>
<dbReference type="PANTHER" id="PTHR42929">
    <property type="entry name" value="INNER MEMBRANE ABC TRANSPORTER PERMEASE PROTEIN YDCU-RELATED-RELATED"/>
    <property type="match status" value="1"/>
</dbReference>
<evidence type="ECO:0000256" key="6">
    <source>
        <dbReference type="ARBA" id="ARBA00022989"/>
    </source>
</evidence>
<evidence type="ECO:0000256" key="2">
    <source>
        <dbReference type="ARBA" id="ARBA00007069"/>
    </source>
</evidence>
<comment type="subcellular location">
    <subcellularLocation>
        <location evidence="1 8">Cell membrane</location>
        <topology evidence="1 8">Multi-pass membrane protein</topology>
    </subcellularLocation>
</comment>
<dbReference type="eggNOG" id="COG1176">
    <property type="taxonomic scope" value="Bacteria"/>
</dbReference>
<evidence type="ECO:0000256" key="5">
    <source>
        <dbReference type="ARBA" id="ARBA00022692"/>
    </source>
</evidence>
<dbReference type="GO" id="GO:0005886">
    <property type="term" value="C:plasma membrane"/>
    <property type="evidence" value="ECO:0007669"/>
    <property type="project" value="UniProtKB-SubCell"/>
</dbReference>
<proteinExistence type="inferred from homology"/>
<keyword evidence="11" id="KW-1185">Reference proteome</keyword>
<feature type="transmembrane region" description="Helical" evidence="8">
    <location>
        <begin position="195"/>
        <end position="216"/>
    </location>
</feature>
<protein>
    <submittedName>
        <fullName evidence="10">Binding-protein-dependent transport systems inner membrane component</fullName>
    </submittedName>
</protein>
<evidence type="ECO:0000313" key="10">
    <source>
        <dbReference type="EMBL" id="ADN75404.1"/>
    </source>
</evidence>
<evidence type="ECO:0000313" key="11">
    <source>
        <dbReference type="Proteomes" id="UP000006683"/>
    </source>
</evidence>
<keyword evidence="7 8" id="KW-0472">Membrane</keyword>
<accession>E1SWB5</accession>
<keyword evidence="5 8" id="KW-0812">Transmembrane</keyword>